<dbReference type="Pfam" id="PF11514">
    <property type="entry name" value="DUF3219"/>
    <property type="match status" value="1"/>
</dbReference>
<evidence type="ECO:0000313" key="1">
    <source>
        <dbReference type="EMBL" id="MBU6080415.1"/>
    </source>
</evidence>
<proteinExistence type="predicted"/>
<accession>A0ABS6GMQ8</accession>
<keyword evidence="2" id="KW-1185">Reference proteome</keyword>
<dbReference type="EMBL" id="JAHLZF010000005">
    <property type="protein sequence ID" value="MBU6080415.1"/>
    <property type="molecule type" value="Genomic_DNA"/>
</dbReference>
<protein>
    <submittedName>
        <fullName evidence="1">YkvR family protein</fullName>
    </submittedName>
</protein>
<dbReference type="RefSeq" id="WP_144162929.1">
    <property type="nucleotide sequence ID" value="NZ_CAUPKR010000004.1"/>
</dbReference>
<gene>
    <name evidence="1" type="ORF">KQ486_05245</name>
</gene>
<evidence type="ECO:0000313" key="2">
    <source>
        <dbReference type="Proteomes" id="UP000812672"/>
    </source>
</evidence>
<dbReference type="InterPro" id="IPR023105">
    <property type="entry name" value="YkvR-like_sf"/>
</dbReference>
<dbReference type="SUPFAM" id="SSF159173">
    <property type="entry name" value="YkvR-like"/>
    <property type="match status" value="1"/>
</dbReference>
<comment type="caution">
    <text evidence="1">The sequence shown here is derived from an EMBL/GenBank/DDBJ whole genome shotgun (WGS) entry which is preliminary data.</text>
</comment>
<reference evidence="1 2" key="1">
    <citation type="journal article" date="2011" name="Int. J. Syst. Evol. Microbiol.">
        <title>Allobacillus halotolerans gen. nov., sp. nov. isolated from shrimp paste.</title>
        <authorList>
            <person name="Sheu S.Y."/>
            <person name="Arun A.B."/>
            <person name="Jiang S.R."/>
            <person name="Young C.C."/>
            <person name="Chen W.M."/>
        </authorList>
    </citation>
    <scope>NUCLEOTIDE SEQUENCE [LARGE SCALE GENOMIC DNA]</scope>
    <source>
        <strain evidence="1 2">LMG 24826</strain>
    </source>
</reference>
<sequence>MKQTVILNDDLKIEATNLYTDEVVDPQSGKKRKTVHVDFKVTSEDYHRVATFLYKNDFDVNVPALNVRFPATIQKYTTSVTNLYKENQVGDYSLTLIEKSD</sequence>
<organism evidence="1 2">
    <name type="scientific">Allobacillus halotolerans</name>
    <dbReference type="NCBI Taxonomy" id="570278"/>
    <lineage>
        <taxon>Bacteria</taxon>
        <taxon>Bacillati</taxon>
        <taxon>Bacillota</taxon>
        <taxon>Bacilli</taxon>
        <taxon>Bacillales</taxon>
        <taxon>Bacillaceae</taxon>
        <taxon>Allobacillus</taxon>
    </lineage>
</organism>
<name>A0ABS6GMQ8_9BACI</name>
<dbReference type="Gene3D" id="2.40.30.80">
    <property type="entry name" value="YkvR-like"/>
    <property type="match status" value="1"/>
</dbReference>
<dbReference type="InterPro" id="IPR021596">
    <property type="entry name" value="DUF3219"/>
</dbReference>
<dbReference type="Proteomes" id="UP000812672">
    <property type="component" value="Unassembled WGS sequence"/>
</dbReference>